<dbReference type="RefSeq" id="XP_031551831.1">
    <property type="nucleotide sequence ID" value="XM_031695971.1"/>
</dbReference>
<dbReference type="InterPro" id="IPR017964">
    <property type="entry name" value="DNA-dir_DNA_pol_B_CS"/>
</dbReference>
<dbReference type="PROSITE" id="PS00116">
    <property type="entry name" value="DNA_POLYMERASE_B"/>
    <property type="match status" value="1"/>
</dbReference>
<keyword evidence="2" id="KW-1185">Reference proteome</keyword>
<reference evidence="3" key="1">
    <citation type="submission" date="2025-08" db="UniProtKB">
        <authorList>
            <consortium name="RefSeq"/>
        </authorList>
    </citation>
    <scope>IDENTIFICATION</scope>
    <source>
        <tissue evidence="3">Tentacle</tissue>
    </source>
</reference>
<dbReference type="GO" id="GO:0000166">
    <property type="term" value="F:nucleotide binding"/>
    <property type="evidence" value="ECO:0007669"/>
    <property type="project" value="InterPro"/>
</dbReference>
<feature type="compositionally biased region" description="Basic and acidic residues" evidence="1">
    <location>
        <begin position="568"/>
        <end position="584"/>
    </location>
</feature>
<evidence type="ECO:0000313" key="3">
    <source>
        <dbReference type="RefSeq" id="XP_031551831.1"/>
    </source>
</evidence>
<dbReference type="OrthoDB" id="5977689at2759"/>
<accession>A0A6P8H8K1</accession>
<dbReference type="AlphaFoldDB" id="A0A6P8H8K1"/>
<dbReference type="InterPro" id="IPR023211">
    <property type="entry name" value="DNA_pol_palm_dom_sf"/>
</dbReference>
<dbReference type="GO" id="GO:0003676">
    <property type="term" value="F:nucleic acid binding"/>
    <property type="evidence" value="ECO:0007669"/>
    <property type="project" value="InterPro"/>
</dbReference>
<gene>
    <name evidence="3" type="primary">LOC116289082</name>
</gene>
<sequence>MDSWERFQEPLPPKERFYSSLNEAGMSDEEYEHAKKVWKKHDCKNMGDYHDVYLLSDVVLLADVFQSFRKMAMSYYGIDPANFYTAPGLSWSALLKSTNAQLDLLTDYEMYRFMEDGIRGGVCGPSRRFARANNPQVEGHDPEKPSTYIFYLDANNLYGWAMSQHLPVRDFEWTEPRAPEFYMQIRHDSRKGFILEVDLEYSEHLHDLHDDYPLAPEAIEIPFEQLSPLQKKLCPTYKPYRKLTMNLMDKKKYVVHYRNLQFYVRHGMRVTKVHRALKFRQEPWMQPYIDFNTQKRTAVKNDFEKNLFKLMNNSVFGKTMENIRKRVSIKIVNTQEEAEAYVSQPGFVRYVDMLNFFVIHMKKANLFLNKPVYTGFTVLELSKLLMYEFYYDKRKPKYGDKCRLLYTDTDSLIMEIETPDVYADCLEDIDEYDTSGYPRDHPLYSAKNKKVIGKMKEEMLGKPIVEYVGLKPKMYSVLKTDGADKKAKGVKKYVVKKDITHQSYIDVLRTQKTQKHRMNSLRSFKHQIHNVTQEKVSLSAFDGNLLPEIYGARGSSQSNGSRRQRKVRPTEDGRNAKGGDRPAK</sequence>
<dbReference type="KEGG" id="aten:116289082"/>
<dbReference type="SUPFAM" id="SSF56672">
    <property type="entry name" value="DNA/RNA polymerases"/>
    <property type="match status" value="1"/>
</dbReference>
<dbReference type="GeneID" id="116289082"/>
<evidence type="ECO:0000256" key="1">
    <source>
        <dbReference type="SAM" id="MobiDB-lite"/>
    </source>
</evidence>
<dbReference type="PANTHER" id="PTHR31511:SF12">
    <property type="entry name" value="RHO TERMINATION FACTOR N-TERMINAL DOMAIN-CONTAINING PROTEIN"/>
    <property type="match status" value="1"/>
</dbReference>
<organism evidence="2 3">
    <name type="scientific">Actinia tenebrosa</name>
    <name type="common">Australian red waratah sea anemone</name>
    <dbReference type="NCBI Taxonomy" id="6105"/>
    <lineage>
        <taxon>Eukaryota</taxon>
        <taxon>Metazoa</taxon>
        <taxon>Cnidaria</taxon>
        <taxon>Anthozoa</taxon>
        <taxon>Hexacorallia</taxon>
        <taxon>Actiniaria</taxon>
        <taxon>Actiniidae</taxon>
        <taxon>Actinia</taxon>
    </lineage>
</organism>
<name>A0A6P8H8K1_ACTTE</name>
<dbReference type="InterPro" id="IPR043502">
    <property type="entry name" value="DNA/RNA_pol_sf"/>
</dbReference>
<feature type="region of interest" description="Disordered" evidence="1">
    <location>
        <begin position="550"/>
        <end position="584"/>
    </location>
</feature>
<evidence type="ECO:0000313" key="2">
    <source>
        <dbReference type="Proteomes" id="UP000515163"/>
    </source>
</evidence>
<dbReference type="InParanoid" id="A0A6P8H8K1"/>
<dbReference type="Gene3D" id="3.90.1600.10">
    <property type="entry name" value="Palm domain of DNA polymerase"/>
    <property type="match status" value="1"/>
</dbReference>
<dbReference type="Proteomes" id="UP000515163">
    <property type="component" value="Unplaced"/>
</dbReference>
<protein>
    <submittedName>
        <fullName evidence="3">Uncharacterized protein LOC116289082</fullName>
    </submittedName>
</protein>
<dbReference type="PANTHER" id="PTHR31511">
    <property type="entry name" value="PROTEIN CBG23764"/>
    <property type="match status" value="1"/>
</dbReference>
<proteinExistence type="predicted"/>